<dbReference type="Proteomes" id="UP000694387">
    <property type="component" value="Chromosome 28"/>
</dbReference>
<proteinExistence type="inferred from homology"/>
<dbReference type="PANTHER" id="PTHR10877:SF134">
    <property type="entry name" value="POLYCYSTIN-1-LIKE PROTEIN 2"/>
    <property type="match status" value="1"/>
</dbReference>
<accession>A0A9L0IA43</accession>
<dbReference type="PRINTS" id="PR01433">
    <property type="entry name" value="POLYCYSTIN2"/>
</dbReference>
<reference evidence="9 10" key="1">
    <citation type="journal article" date="2020" name="Nat. Commun.">
        <title>Donkey genomes provide new insights into domestication and selection for coat color.</title>
        <authorList>
            <person name="Wang"/>
            <person name="C."/>
            <person name="Li"/>
            <person name="H."/>
            <person name="Guo"/>
            <person name="Y."/>
            <person name="Huang"/>
            <person name="J."/>
            <person name="Sun"/>
            <person name="Y."/>
            <person name="Min"/>
            <person name="J."/>
            <person name="Wang"/>
            <person name="J."/>
            <person name="Fang"/>
            <person name="X."/>
            <person name="Zhao"/>
            <person name="Z."/>
            <person name="Wang"/>
            <person name="S."/>
            <person name="Zhang"/>
            <person name="Y."/>
            <person name="Liu"/>
            <person name="Q."/>
            <person name="Jiang"/>
            <person name="Q."/>
            <person name="Wang"/>
            <person name="X."/>
            <person name="Guo"/>
            <person name="Y."/>
            <person name="Yang"/>
            <person name="C."/>
            <person name="Wang"/>
            <person name="Y."/>
            <person name="Tian"/>
            <person name="F."/>
            <person name="Zhuang"/>
            <person name="G."/>
            <person name="Fan"/>
            <person name="Y."/>
            <person name="Gao"/>
            <person name="Q."/>
            <person name="Li"/>
            <person name="Y."/>
            <person name="Ju"/>
            <person name="Z."/>
            <person name="Li"/>
            <person name="J."/>
            <person name="Li"/>
            <person name="R."/>
            <person name="Hou"/>
            <person name="M."/>
            <person name="Yang"/>
            <person name="G."/>
            <person name="Liu"/>
            <person name="G."/>
            <person name="Liu"/>
            <person name="W."/>
            <person name="Guo"/>
            <person name="J."/>
            <person name="Pan"/>
            <person name="S."/>
            <person name="Fan"/>
            <person name="G."/>
            <person name="Zhang"/>
            <person name="W."/>
            <person name="Zhang"/>
            <person name="R."/>
            <person name="Yu"/>
            <person name="J."/>
            <person name="Zhang"/>
            <person name="X."/>
            <person name="Yin"/>
            <person name="Q."/>
            <person name="Ji"/>
            <person name="C."/>
            <person name="Jin"/>
            <person name="Y."/>
            <person name="Yue"/>
            <person name="G."/>
            <person name="Liu"/>
            <person name="M."/>
            <person name="Xu"/>
            <person name="J."/>
            <person name="Liu"/>
            <person name="S."/>
            <person name="Jordana"/>
            <person name="J."/>
            <person name="Noce"/>
            <person name="A."/>
            <person name="Amills"/>
            <person name="M."/>
            <person name="Wu"/>
            <person name="D.D."/>
            <person name="Li"/>
            <person name="S."/>
            <person name="Zhou"/>
            <person name="X. and Zhong"/>
            <person name="J."/>
        </authorList>
    </citation>
    <scope>NUCLEOTIDE SEQUENCE [LARGE SCALE GENOMIC DNA]</scope>
</reference>
<evidence type="ECO:0000256" key="6">
    <source>
        <dbReference type="PIRSR" id="PIRSR603915-2"/>
    </source>
</evidence>
<dbReference type="InterPro" id="IPR051223">
    <property type="entry name" value="Polycystin"/>
</dbReference>
<evidence type="ECO:0000313" key="9">
    <source>
        <dbReference type="Ensembl" id="ENSEASP00005037637.1"/>
    </source>
</evidence>
<sequence length="330" mass="37385">MLHFLPWAWWDREPCLTSDCASSAYLGFLWMLLLVAYGQRDPNAYHFNRHLEHSFTQGFSAVLGFQEFFTWANTTLVSNLYSHHSGFITDGNSKLVGSAQIRQVRVREGSCPLAPQLRASLDGCRAPYSMDVEDLSDYGEGWNASALNNSNRFSQAWQYQSQSQRRGYPIWGKLTVYPGGGYVVPLGTDRQSTSRILQYLFDNTWLDRLTRAVFVEFTVYNANVNLFCIVTLTLETSALGTFFAHADLQSLRLCPFTDGWHPFVVAAEVVYLLFLLYYMIVQVRGGLVAPRARDGDGCRSCPLSHLFPLPWSGREGPQEGREKDSPYLLP</sequence>
<dbReference type="PANTHER" id="PTHR10877">
    <property type="entry name" value="POLYCYSTIN FAMILY MEMBER"/>
    <property type="match status" value="1"/>
</dbReference>
<reference evidence="9" key="2">
    <citation type="submission" date="2025-08" db="UniProtKB">
        <authorList>
            <consortium name="Ensembl"/>
        </authorList>
    </citation>
    <scope>IDENTIFICATION</scope>
</reference>
<evidence type="ECO:0000256" key="3">
    <source>
        <dbReference type="ARBA" id="ARBA00022692"/>
    </source>
</evidence>
<evidence type="ECO:0000256" key="5">
    <source>
        <dbReference type="ARBA" id="ARBA00023136"/>
    </source>
</evidence>
<keyword evidence="3 7" id="KW-0812">Transmembrane</keyword>
<dbReference type="InterPro" id="IPR046791">
    <property type="entry name" value="Polycystin_dom"/>
</dbReference>
<dbReference type="Pfam" id="PF20519">
    <property type="entry name" value="Polycystin_dom"/>
    <property type="match status" value="1"/>
</dbReference>
<dbReference type="InterPro" id="IPR003915">
    <property type="entry name" value="PKD_2"/>
</dbReference>
<keyword evidence="5 7" id="KW-0472">Membrane</keyword>
<evidence type="ECO:0000256" key="7">
    <source>
        <dbReference type="SAM" id="Phobius"/>
    </source>
</evidence>
<dbReference type="GeneTree" id="ENSGT00940000161577"/>
<evidence type="ECO:0000313" key="10">
    <source>
        <dbReference type="Proteomes" id="UP000694387"/>
    </source>
</evidence>
<dbReference type="GO" id="GO:0016020">
    <property type="term" value="C:membrane"/>
    <property type="evidence" value="ECO:0007669"/>
    <property type="project" value="UniProtKB-SubCell"/>
</dbReference>
<feature type="disulfide bond" evidence="6">
    <location>
        <begin position="111"/>
        <end position="124"/>
    </location>
</feature>
<evidence type="ECO:0000259" key="8">
    <source>
        <dbReference type="Pfam" id="PF20519"/>
    </source>
</evidence>
<evidence type="ECO:0000256" key="4">
    <source>
        <dbReference type="ARBA" id="ARBA00022989"/>
    </source>
</evidence>
<dbReference type="GO" id="GO:0005262">
    <property type="term" value="F:calcium channel activity"/>
    <property type="evidence" value="ECO:0007669"/>
    <property type="project" value="TreeGrafter"/>
</dbReference>
<keyword evidence="4 7" id="KW-1133">Transmembrane helix</keyword>
<dbReference type="GO" id="GO:0050982">
    <property type="term" value="P:detection of mechanical stimulus"/>
    <property type="evidence" value="ECO:0007669"/>
    <property type="project" value="TreeGrafter"/>
</dbReference>
<keyword evidence="10" id="KW-1185">Reference proteome</keyword>
<protein>
    <submittedName>
        <fullName evidence="9">Polycystin 1 like 2/pseudo</fullName>
    </submittedName>
</protein>
<organism evidence="9 10">
    <name type="scientific">Equus asinus</name>
    <name type="common">Donkey</name>
    <name type="synonym">Equus africanus asinus</name>
    <dbReference type="NCBI Taxonomy" id="9793"/>
    <lineage>
        <taxon>Eukaryota</taxon>
        <taxon>Metazoa</taxon>
        <taxon>Chordata</taxon>
        <taxon>Craniata</taxon>
        <taxon>Vertebrata</taxon>
        <taxon>Euteleostomi</taxon>
        <taxon>Mammalia</taxon>
        <taxon>Eutheria</taxon>
        <taxon>Laurasiatheria</taxon>
        <taxon>Perissodactyla</taxon>
        <taxon>Equidae</taxon>
        <taxon>Equus</taxon>
    </lineage>
</organism>
<gene>
    <name evidence="9" type="primary">PKD1L2</name>
</gene>
<dbReference type="Ensembl" id="ENSEAST00005045064.1">
    <property type="protein sequence ID" value="ENSEASP00005037637.1"/>
    <property type="gene ID" value="ENSEASG00005013610.2"/>
</dbReference>
<feature type="transmembrane region" description="Helical" evidence="7">
    <location>
        <begin position="20"/>
        <end position="38"/>
    </location>
</feature>
<feature type="domain" description="Polycystin" evidence="8">
    <location>
        <begin position="59"/>
        <end position="253"/>
    </location>
</feature>
<name>A0A9L0IA43_EQUAS</name>
<feature type="transmembrane region" description="Helical" evidence="7">
    <location>
        <begin position="224"/>
        <end position="243"/>
    </location>
</feature>
<dbReference type="GO" id="GO:0005509">
    <property type="term" value="F:calcium ion binding"/>
    <property type="evidence" value="ECO:0007669"/>
    <property type="project" value="InterPro"/>
</dbReference>
<evidence type="ECO:0000256" key="1">
    <source>
        <dbReference type="ARBA" id="ARBA00004141"/>
    </source>
</evidence>
<dbReference type="AlphaFoldDB" id="A0A9L0IA43"/>
<feature type="transmembrane region" description="Helical" evidence="7">
    <location>
        <begin position="263"/>
        <end position="281"/>
    </location>
</feature>
<evidence type="ECO:0000256" key="2">
    <source>
        <dbReference type="ARBA" id="ARBA00007200"/>
    </source>
</evidence>
<reference evidence="9" key="3">
    <citation type="submission" date="2025-09" db="UniProtKB">
        <authorList>
            <consortium name="Ensembl"/>
        </authorList>
    </citation>
    <scope>IDENTIFICATION</scope>
</reference>
<comment type="subcellular location">
    <subcellularLocation>
        <location evidence="1">Membrane</location>
        <topology evidence="1">Multi-pass membrane protein</topology>
    </subcellularLocation>
</comment>
<comment type="similarity">
    <text evidence="2">Belongs to the polycystin family.</text>
</comment>